<proteinExistence type="predicted"/>
<evidence type="ECO:0000313" key="1">
    <source>
        <dbReference type="EMBL" id="SOO23248.1"/>
    </source>
</evidence>
<dbReference type="EMBL" id="OCZC01000046">
    <property type="protein sequence ID" value="SOO23248.1"/>
    <property type="molecule type" value="Genomic_DNA"/>
</dbReference>
<dbReference type="AlphaFoldDB" id="A0A7Z7NG10"/>
<name>A0A7Z7NG10_XANCH</name>
<gene>
    <name evidence="1" type="ORF">XFF6991_180359</name>
</gene>
<dbReference type="Proteomes" id="UP000234345">
    <property type="component" value="Unassembled WGS sequence"/>
</dbReference>
<comment type="caution">
    <text evidence="1">The sequence shown here is derived from an EMBL/GenBank/DDBJ whole genome shotgun (WGS) entry which is preliminary data.</text>
</comment>
<accession>A0A7Z7NG10</accession>
<sequence>MTEEITVTEEEKKGTEDFDLYIDFIVGRGSPSRVFHSMGELIDAFAQLDQVLAGIFAEGSRSEIVLDEVTGGSIRSKLRSIIADIPDDALKDGEWKKVLGHFLVRGKHVLLEWLRENPEITRLEQVRELQDQLGVEAERTGARLLPMYRPVDLRTLLSVIAEIDRSVLLLDPRDTVRYESPYGQVAISHTQHVHDELIRDLLTREVISATDERIVKVKKPDFLGRSQWVLKYAGHSINANLDDIPWLTAYQAGEIDVKPGDSLRVVMQEEVYYGYSMEVIHATYTVVEVREVIRPVMPYQSGFIF</sequence>
<reference evidence="1 2" key="1">
    <citation type="submission" date="2017-10" db="EMBL/GenBank/DDBJ databases">
        <authorList>
            <person name="Regsiter A."/>
            <person name="William W."/>
        </authorList>
    </citation>
    <scope>NUCLEOTIDE SEQUENCE [LARGE SCALE GENOMIC DNA]</scope>
    <source>
        <strain evidence="1 2">CFBP6991</strain>
    </source>
</reference>
<evidence type="ECO:0000313" key="2">
    <source>
        <dbReference type="Proteomes" id="UP000234345"/>
    </source>
</evidence>
<protein>
    <submittedName>
        <fullName evidence="1">Uncharacterized protein</fullName>
    </submittedName>
</protein>
<organism evidence="1 2">
    <name type="scientific">Xanthomonas campestris pv. phaseoli</name>
    <dbReference type="NCBI Taxonomy" id="317013"/>
    <lineage>
        <taxon>Bacteria</taxon>
        <taxon>Pseudomonadati</taxon>
        <taxon>Pseudomonadota</taxon>
        <taxon>Gammaproteobacteria</taxon>
        <taxon>Lysobacterales</taxon>
        <taxon>Lysobacteraceae</taxon>
        <taxon>Xanthomonas</taxon>
    </lineage>
</organism>